<gene>
    <name evidence="1" type="ORF">DM01DRAFT_1031097</name>
</gene>
<dbReference type="Gene3D" id="3.30.420.10">
    <property type="entry name" value="Ribonuclease H-like superfamily/Ribonuclease H"/>
    <property type="match status" value="1"/>
</dbReference>
<accession>A0A1X2GJB8</accession>
<dbReference type="OrthoDB" id="2289193at2759"/>
<organism evidence="1 2">
    <name type="scientific">Hesseltinella vesiculosa</name>
    <dbReference type="NCBI Taxonomy" id="101127"/>
    <lineage>
        <taxon>Eukaryota</taxon>
        <taxon>Fungi</taxon>
        <taxon>Fungi incertae sedis</taxon>
        <taxon>Mucoromycota</taxon>
        <taxon>Mucoromycotina</taxon>
        <taxon>Mucoromycetes</taxon>
        <taxon>Mucorales</taxon>
        <taxon>Cunninghamellaceae</taxon>
        <taxon>Hesseltinella</taxon>
    </lineage>
</organism>
<dbReference type="STRING" id="101127.A0A1X2GJB8"/>
<dbReference type="InterPro" id="IPR036397">
    <property type="entry name" value="RNaseH_sf"/>
</dbReference>
<keyword evidence="2" id="KW-1185">Reference proteome</keyword>
<reference evidence="1 2" key="1">
    <citation type="submission" date="2016-07" db="EMBL/GenBank/DDBJ databases">
        <title>Pervasive Adenine N6-methylation of Active Genes in Fungi.</title>
        <authorList>
            <consortium name="DOE Joint Genome Institute"/>
            <person name="Mondo S.J."/>
            <person name="Dannebaum R.O."/>
            <person name="Kuo R.C."/>
            <person name="Labutti K."/>
            <person name="Haridas S."/>
            <person name="Kuo A."/>
            <person name="Salamov A."/>
            <person name="Ahrendt S.R."/>
            <person name="Lipzen A."/>
            <person name="Sullivan W."/>
            <person name="Andreopoulos W.B."/>
            <person name="Clum A."/>
            <person name="Lindquist E."/>
            <person name="Daum C."/>
            <person name="Ramamoorthy G.K."/>
            <person name="Gryganskyi A."/>
            <person name="Culley D."/>
            <person name="Magnuson J.K."/>
            <person name="James T.Y."/>
            <person name="O'Malley M.A."/>
            <person name="Stajich J.E."/>
            <person name="Spatafora J.W."/>
            <person name="Visel A."/>
            <person name="Grigoriev I.V."/>
        </authorList>
    </citation>
    <scope>NUCLEOTIDE SEQUENCE [LARGE SCALE GENOMIC DNA]</scope>
    <source>
        <strain evidence="1 2">NRRL 3301</strain>
    </source>
</reference>
<dbReference type="EMBL" id="MCGT01000012">
    <property type="protein sequence ID" value="ORX55091.1"/>
    <property type="molecule type" value="Genomic_DNA"/>
</dbReference>
<evidence type="ECO:0000313" key="2">
    <source>
        <dbReference type="Proteomes" id="UP000242146"/>
    </source>
</evidence>
<dbReference type="AlphaFoldDB" id="A0A1X2GJB8"/>
<protein>
    <recommendedName>
        <fullName evidence="3">Tc1-like transposase DDE domain-containing protein</fullName>
    </recommendedName>
</protein>
<dbReference type="Proteomes" id="UP000242146">
    <property type="component" value="Unassembled WGS sequence"/>
</dbReference>
<name>A0A1X2GJB8_9FUNG</name>
<proteinExistence type="predicted"/>
<evidence type="ECO:0008006" key="3">
    <source>
        <dbReference type="Google" id="ProtNLM"/>
    </source>
</evidence>
<comment type="caution">
    <text evidence="1">The sequence shown here is derived from an EMBL/GenBank/DDBJ whole genome shotgun (WGS) entry which is preliminary data.</text>
</comment>
<sequence length="158" mass="17931">MRKQHGGRKPILNENHKAYLIALFDDNSTATIDEATDGLTKDFVGLEIKRSAVSNFLKHEMKMAFKKVELHAEARDSPEAIEARYEWVKHMQEETNMDYLSNCIFIDEAAFSIHLHRSSGWSKKGTTPVVSVRTTNSSFHSQALALRNYPIIGFGFLS</sequence>
<dbReference type="GO" id="GO:0003676">
    <property type="term" value="F:nucleic acid binding"/>
    <property type="evidence" value="ECO:0007669"/>
    <property type="project" value="InterPro"/>
</dbReference>
<evidence type="ECO:0000313" key="1">
    <source>
        <dbReference type="EMBL" id="ORX55091.1"/>
    </source>
</evidence>